<feature type="compositionally biased region" description="Low complexity" evidence="6">
    <location>
        <begin position="117"/>
        <end position="139"/>
    </location>
</feature>
<name>A0A427Y6B9_9TREE</name>
<accession>A0A427Y6B9</accession>
<sequence length="282" mass="28834">MSTPANGPSTTAITPTATGQQPNGASPVVAPAQQQPPAPTPPVAMSTPPVAAPQPPAPVGAQVPMPVTAAPTPVTAPVATPTPPVTATPTPTPTPAPAPAPAATVTAPAPQAAGSTAPVQPGSAAAPAGAAAEGSADAVAKTEPKDDDVDADGDAEMSSVYAARREEEMARRDRSLAEFLVMLDGYKPLIPEEVTEYYLQRAGFECSDPRLKRLLSLSAQKFISDLSRDAFHFAKLRVNGTTAGRGRPAAGVDRNRVVLTMDDLSLALGEHGVNVKKPDYYL</sequence>
<keyword evidence="7" id="KW-0648">Protein biosynthesis</keyword>
<evidence type="ECO:0000313" key="7">
    <source>
        <dbReference type="EMBL" id="RSH86625.1"/>
    </source>
</evidence>
<organism evidence="7 8">
    <name type="scientific">Apiotrichum porosum</name>
    <dbReference type="NCBI Taxonomy" id="105984"/>
    <lineage>
        <taxon>Eukaryota</taxon>
        <taxon>Fungi</taxon>
        <taxon>Dikarya</taxon>
        <taxon>Basidiomycota</taxon>
        <taxon>Agaricomycotina</taxon>
        <taxon>Tremellomycetes</taxon>
        <taxon>Trichosporonales</taxon>
        <taxon>Trichosporonaceae</taxon>
        <taxon>Apiotrichum</taxon>
    </lineage>
</organism>
<evidence type="ECO:0000313" key="8">
    <source>
        <dbReference type="Proteomes" id="UP000279236"/>
    </source>
</evidence>
<keyword evidence="3" id="KW-0804">Transcription</keyword>
<dbReference type="PANTHER" id="PTHR21242:SF0">
    <property type="entry name" value="TRANSCRIPTION INITIATION FACTOR TFIID SUBUNIT 10"/>
    <property type="match status" value="1"/>
</dbReference>
<evidence type="ECO:0000256" key="3">
    <source>
        <dbReference type="ARBA" id="ARBA00023163"/>
    </source>
</evidence>
<dbReference type="GO" id="GO:1990841">
    <property type="term" value="F:promoter-specific chromatin binding"/>
    <property type="evidence" value="ECO:0007669"/>
    <property type="project" value="TreeGrafter"/>
</dbReference>
<dbReference type="AlphaFoldDB" id="A0A427Y6B9"/>
<evidence type="ECO:0000256" key="6">
    <source>
        <dbReference type="SAM" id="MobiDB-lite"/>
    </source>
</evidence>
<evidence type="ECO:0000256" key="1">
    <source>
        <dbReference type="ARBA" id="ARBA00004123"/>
    </source>
</evidence>
<dbReference type="Pfam" id="PF03540">
    <property type="entry name" value="TAF10"/>
    <property type="match status" value="1"/>
</dbReference>
<comment type="similarity">
    <text evidence="5">Belongs to the TAF10 family.</text>
</comment>
<keyword evidence="4" id="KW-0539">Nucleus</keyword>
<feature type="region of interest" description="Disordered" evidence="6">
    <location>
        <begin position="1"/>
        <end position="155"/>
    </location>
</feature>
<dbReference type="CDD" id="cd07982">
    <property type="entry name" value="HFD_TAF10"/>
    <property type="match status" value="1"/>
</dbReference>
<dbReference type="GO" id="GO:0005669">
    <property type="term" value="C:transcription factor TFIID complex"/>
    <property type="evidence" value="ECO:0007669"/>
    <property type="project" value="TreeGrafter"/>
</dbReference>
<dbReference type="RefSeq" id="XP_028479410.1">
    <property type="nucleotide sequence ID" value="XM_028620438.1"/>
</dbReference>
<keyword evidence="7" id="KW-0396">Initiation factor</keyword>
<dbReference type="PRINTS" id="PR01443">
    <property type="entry name" value="TFIID30KDSUB"/>
</dbReference>
<dbReference type="Proteomes" id="UP000279236">
    <property type="component" value="Unassembled WGS sequence"/>
</dbReference>
<protein>
    <submittedName>
        <fullName evidence="7">Transcription initiation factor TFIID subunit 10</fullName>
    </submittedName>
</protein>
<dbReference type="GO" id="GO:0006367">
    <property type="term" value="P:transcription initiation at RNA polymerase II promoter"/>
    <property type="evidence" value="ECO:0007669"/>
    <property type="project" value="TreeGrafter"/>
</dbReference>
<evidence type="ECO:0000256" key="4">
    <source>
        <dbReference type="ARBA" id="ARBA00023242"/>
    </source>
</evidence>
<dbReference type="GO" id="GO:0016251">
    <property type="term" value="F:RNA polymerase II general transcription initiation factor activity"/>
    <property type="evidence" value="ECO:0007669"/>
    <property type="project" value="TreeGrafter"/>
</dbReference>
<keyword evidence="8" id="KW-1185">Reference proteome</keyword>
<proteinExistence type="inferred from homology"/>
<feature type="compositionally biased region" description="Low complexity" evidence="6">
    <location>
        <begin position="101"/>
        <end position="110"/>
    </location>
</feature>
<feature type="compositionally biased region" description="Pro residues" evidence="6">
    <location>
        <begin position="80"/>
        <end position="100"/>
    </location>
</feature>
<dbReference type="STRING" id="105984.A0A427Y6B9"/>
<keyword evidence="2" id="KW-0805">Transcription regulation</keyword>
<gene>
    <name evidence="7" type="primary">TAF10</name>
    <name evidence="7" type="ORF">EHS24_004896</name>
</gene>
<dbReference type="GO" id="GO:0000124">
    <property type="term" value="C:SAGA complex"/>
    <property type="evidence" value="ECO:0007669"/>
    <property type="project" value="TreeGrafter"/>
</dbReference>
<evidence type="ECO:0000256" key="5">
    <source>
        <dbReference type="ARBA" id="ARBA00025730"/>
    </source>
</evidence>
<feature type="compositionally biased region" description="Acidic residues" evidence="6">
    <location>
        <begin position="145"/>
        <end position="155"/>
    </location>
</feature>
<reference evidence="7 8" key="1">
    <citation type="submission" date="2018-11" db="EMBL/GenBank/DDBJ databases">
        <title>Genome sequence of Apiotrichum porosum DSM 27194.</title>
        <authorList>
            <person name="Aliyu H."/>
            <person name="Gorte O."/>
            <person name="Ochsenreither K."/>
        </authorList>
    </citation>
    <scope>NUCLEOTIDE SEQUENCE [LARGE SCALE GENOMIC DNA]</scope>
    <source>
        <strain evidence="7 8">DSM 27194</strain>
    </source>
</reference>
<comment type="subcellular location">
    <subcellularLocation>
        <location evidence="1">Nucleus</location>
    </subcellularLocation>
</comment>
<dbReference type="OrthoDB" id="154356at2759"/>
<evidence type="ECO:0000256" key="2">
    <source>
        <dbReference type="ARBA" id="ARBA00023015"/>
    </source>
</evidence>
<feature type="compositionally biased region" description="Polar residues" evidence="6">
    <location>
        <begin position="1"/>
        <end position="24"/>
    </location>
</feature>
<dbReference type="InterPro" id="IPR003923">
    <property type="entry name" value="TAF10"/>
</dbReference>
<dbReference type="PANTHER" id="PTHR21242">
    <property type="entry name" value="TRANSCRIPTION INITIATION FACTOR TFIID SUBUNIT 10"/>
    <property type="match status" value="1"/>
</dbReference>
<feature type="compositionally biased region" description="Low complexity" evidence="6">
    <location>
        <begin position="59"/>
        <end position="79"/>
    </location>
</feature>
<dbReference type="GO" id="GO:0003743">
    <property type="term" value="F:translation initiation factor activity"/>
    <property type="evidence" value="ECO:0007669"/>
    <property type="project" value="UniProtKB-KW"/>
</dbReference>
<dbReference type="EMBL" id="RSCE01000002">
    <property type="protein sequence ID" value="RSH86625.1"/>
    <property type="molecule type" value="Genomic_DNA"/>
</dbReference>
<comment type="caution">
    <text evidence="7">The sequence shown here is derived from an EMBL/GenBank/DDBJ whole genome shotgun (WGS) entry which is preliminary data.</text>
</comment>
<dbReference type="GeneID" id="39589439"/>